<proteinExistence type="predicted"/>
<accession>A0A0F9JVN2</accession>
<comment type="caution">
    <text evidence="2">The sequence shown here is derived from an EMBL/GenBank/DDBJ whole genome shotgun (WGS) entry which is preliminary data.</text>
</comment>
<dbReference type="EMBL" id="LAZR01009233">
    <property type="protein sequence ID" value="KKM73864.1"/>
    <property type="molecule type" value="Genomic_DNA"/>
</dbReference>
<dbReference type="AlphaFoldDB" id="A0A0F9JVN2"/>
<evidence type="ECO:0000256" key="1">
    <source>
        <dbReference type="SAM" id="MobiDB-lite"/>
    </source>
</evidence>
<feature type="region of interest" description="Disordered" evidence="1">
    <location>
        <begin position="1"/>
        <end position="27"/>
    </location>
</feature>
<organism evidence="2">
    <name type="scientific">marine sediment metagenome</name>
    <dbReference type="NCBI Taxonomy" id="412755"/>
    <lineage>
        <taxon>unclassified sequences</taxon>
        <taxon>metagenomes</taxon>
        <taxon>ecological metagenomes</taxon>
    </lineage>
</organism>
<name>A0A0F9JVN2_9ZZZZ</name>
<protein>
    <submittedName>
        <fullName evidence="2">Uncharacterized protein</fullName>
    </submittedName>
</protein>
<evidence type="ECO:0000313" key="2">
    <source>
        <dbReference type="EMBL" id="KKM73864.1"/>
    </source>
</evidence>
<reference evidence="2" key="1">
    <citation type="journal article" date="2015" name="Nature">
        <title>Complex archaea that bridge the gap between prokaryotes and eukaryotes.</title>
        <authorList>
            <person name="Spang A."/>
            <person name="Saw J.H."/>
            <person name="Jorgensen S.L."/>
            <person name="Zaremba-Niedzwiedzka K."/>
            <person name="Martijn J."/>
            <person name="Lind A.E."/>
            <person name="van Eijk R."/>
            <person name="Schleper C."/>
            <person name="Guy L."/>
            <person name="Ettema T.J."/>
        </authorList>
    </citation>
    <scope>NUCLEOTIDE SEQUENCE</scope>
</reference>
<sequence length="48" mass="5351">MHTVRSSAEDFMDEYYDEKPSDENGNQVDSLKAMVDGIKNTGPIASEK</sequence>
<gene>
    <name evidence="2" type="ORF">LCGC14_1406140</name>
</gene>